<dbReference type="EMBL" id="JACHXD010000015">
    <property type="protein sequence ID" value="MBB3121302.1"/>
    <property type="molecule type" value="Genomic_DNA"/>
</dbReference>
<dbReference type="SUPFAM" id="SSF88946">
    <property type="entry name" value="Sigma2 domain of RNA polymerase sigma factors"/>
    <property type="match status" value="1"/>
</dbReference>
<dbReference type="InterPro" id="IPR013324">
    <property type="entry name" value="RNA_pol_sigma_r3/r4-like"/>
</dbReference>
<evidence type="ECO:0000259" key="3">
    <source>
        <dbReference type="Pfam" id="PF20239"/>
    </source>
</evidence>
<keyword evidence="5" id="KW-1185">Reference proteome</keyword>
<feature type="domain" description="RNA polymerase sigma-70 region 2" evidence="1">
    <location>
        <begin position="21"/>
        <end position="80"/>
    </location>
</feature>
<dbReference type="AlphaFoldDB" id="A0A7W5BDN6"/>
<dbReference type="GO" id="GO:0006352">
    <property type="term" value="P:DNA-templated transcription initiation"/>
    <property type="evidence" value="ECO:0007669"/>
    <property type="project" value="InterPro"/>
</dbReference>
<evidence type="ECO:0000313" key="5">
    <source>
        <dbReference type="Proteomes" id="UP000541535"/>
    </source>
</evidence>
<dbReference type="Proteomes" id="UP000541535">
    <property type="component" value="Unassembled WGS sequence"/>
</dbReference>
<comment type="caution">
    <text evidence="4">The sequence shown here is derived from an EMBL/GenBank/DDBJ whole genome shotgun (WGS) entry which is preliminary data.</text>
</comment>
<organism evidence="4 5">
    <name type="scientific">Pseudoduganella violacea</name>
    <dbReference type="NCBI Taxonomy" id="1715466"/>
    <lineage>
        <taxon>Bacteria</taxon>
        <taxon>Pseudomonadati</taxon>
        <taxon>Pseudomonadota</taxon>
        <taxon>Betaproteobacteria</taxon>
        <taxon>Burkholderiales</taxon>
        <taxon>Oxalobacteraceae</taxon>
        <taxon>Telluria group</taxon>
        <taxon>Pseudoduganella</taxon>
    </lineage>
</organism>
<gene>
    <name evidence="4" type="ORF">FHS03_004380</name>
</gene>
<evidence type="ECO:0000313" key="4">
    <source>
        <dbReference type="EMBL" id="MBB3121302.1"/>
    </source>
</evidence>
<evidence type="ECO:0000259" key="2">
    <source>
        <dbReference type="Pfam" id="PF08281"/>
    </source>
</evidence>
<feature type="domain" description="DUF6596" evidence="3">
    <location>
        <begin position="189"/>
        <end position="290"/>
    </location>
</feature>
<dbReference type="RefSeq" id="WP_371871752.1">
    <property type="nucleotide sequence ID" value="NZ_JACHXD010000015.1"/>
</dbReference>
<dbReference type="NCBIfam" id="TIGR02937">
    <property type="entry name" value="sigma70-ECF"/>
    <property type="match status" value="1"/>
</dbReference>
<sequence>MTTSQAIHQRLDAVWRIESAKIIAVLTRMLRDVGLAEEMAQDALVSALEIWPEKGMPDNAAAWLMTVAKNRALDHLRHRKLTQDKEAELTYEIEGLLQDAAPDLEKTLDDNIGDDLLRLVFISCHPVLPTEGRVALTLRLLGGLSTDEIARAFLVAEPTIAQRIVRAKRTLAEKRVPYEVPRGAELEERLCSVLQVIYLIFNEGYSASAGADWMRPALCEEALRLARILAGLAPQEPEVHGLAALLEIQSSRLRARCDARGRPVLLLEQDRSRWDQLLIGRGLAALERAARLDRPAGPYVLQAEIAACHARARKAEDTEWLRIAALYQTLSELASSPVVELNRAVAVSMAFGPAEGLAVADTLLDEPLLRNYHLLPSVRGDLLFKLGRLDEARAEFERAAGMTQNERERDLLLTRAATCHRRLPPTPPGSAAPAA</sequence>
<protein>
    <submittedName>
        <fullName evidence="4">RNA polymerase sigma factor (Sigma-70 family)</fullName>
    </submittedName>
</protein>
<dbReference type="InterPro" id="IPR046531">
    <property type="entry name" value="DUF6596"/>
</dbReference>
<dbReference type="InterPro" id="IPR007627">
    <property type="entry name" value="RNA_pol_sigma70_r2"/>
</dbReference>
<dbReference type="InterPro" id="IPR014284">
    <property type="entry name" value="RNA_pol_sigma-70_dom"/>
</dbReference>
<dbReference type="GO" id="GO:0016987">
    <property type="term" value="F:sigma factor activity"/>
    <property type="evidence" value="ECO:0007669"/>
    <property type="project" value="InterPro"/>
</dbReference>
<proteinExistence type="predicted"/>
<reference evidence="4 5" key="1">
    <citation type="submission" date="2020-08" db="EMBL/GenBank/DDBJ databases">
        <title>Genomic Encyclopedia of Type Strains, Phase III (KMG-III): the genomes of soil and plant-associated and newly described type strains.</title>
        <authorList>
            <person name="Whitman W."/>
        </authorList>
    </citation>
    <scope>NUCLEOTIDE SEQUENCE [LARGE SCALE GENOMIC DNA]</scope>
    <source>
        <strain evidence="4 5">CECT 8897</strain>
    </source>
</reference>
<evidence type="ECO:0000259" key="1">
    <source>
        <dbReference type="Pfam" id="PF04542"/>
    </source>
</evidence>
<name>A0A7W5BDN6_9BURK</name>
<accession>A0A7W5BDN6</accession>
<dbReference type="GO" id="GO:0003677">
    <property type="term" value="F:DNA binding"/>
    <property type="evidence" value="ECO:0007669"/>
    <property type="project" value="InterPro"/>
</dbReference>
<dbReference type="Pfam" id="PF08281">
    <property type="entry name" value="Sigma70_r4_2"/>
    <property type="match status" value="1"/>
</dbReference>
<dbReference type="PANTHER" id="PTHR47756:SF1">
    <property type="entry name" value="BLL0085 PROTEIN"/>
    <property type="match status" value="1"/>
</dbReference>
<dbReference type="PANTHER" id="PTHR47756">
    <property type="entry name" value="BLL6612 PROTEIN-RELATED"/>
    <property type="match status" value="1"/>
</dbReference>
<dbReference type="InterPro" id="IPR013325">
    <property type="entry name" value="RNA_pol_sigma_r2"/>
</dbReference>
<dbReference type="Pfam" id="PF20239">
    <property type="entry name" value="DUF6596"/>
    <property type="match status" value="1"/>
</dbReference>
<dbReference type="Gene3D" id="1.10.1740.10">
    <property type="match status" value="1"/>
</dbReference>
<feature type="domain" description="RNA polymerase sigma factor 70 region 4 type 2" evidence="2">
    <location>
        <begin position="122"/>
        <end position="171"/>
    </location>
</feature>
<dbReference type="Gene3D" id="1.10.10.10">
    <property type="entry name" value="Winged helix-like DNA-binding domain superfamily/Winged helix DNA-binding domain"/>
    <property type="match status" value="1"/>
</dbReference>
<dbReference type="InterPro" id="IPR036388">
    <property type="entry name" value="WH-like_DNA-bd_sf"/>
</dbReference>
<dbReference type="SUPFAM" id="SSF88659">
    <property type="entry name" value="Sigma3 and sigma4 domains of RNA polymerase sigma factors"/>
    <property type="match status" value="1"/>
</dbReference>
<dbReference type="Pfam" id="PF04542">
    <property type="entry name" value="Sigma70_r2"/>
    <property type="match status" value="1"/>
</dbReference>
<dbReference type="InterPro" id="IPR013249">
    <property type="entry name" value="RNA_pol_sigma70_r4_t2"/>
</dbReference>